<reference evidence="1 2" key="1">
    <citation type="journal article" date="2016" name="Appl. Environ. Microbiol.">
        <title>Lack of Overt Genome Reduction in the Bryostatin-Producing Bryozoan Symbiont "Candidatus Endobugula sertula".</title>
        <authorList>
            <person name="Miller I.J."/>
            <person name="Vanee N."/>
            <person name="Fong S.S."/>
            <person name="Lim-Fong G.E."/>
            <person name="Kwan J.C."/>
        </authorList>
    </citation>
    <scope>NUCLEOTIDE SEQUENCE [LARGE SCALE GENOMIC DNA]</scope>
    <source>
        <strain evidence="1">AB1-4</strain>
    </source>
</reference>
<evidence type="ECO:0008006" key="3">
    <source>
        <dbReference type="Google" id="ProtNLM"/>
    </source>
</evidence>
<evidence type="ECO:0000313" key="2">
    <source>
        <dbReference type="Proteomes" id="UP000242502"/>
    </source>
</evidence>
<name>A0A1D2QLM5_9GAMM</name>
<dbReference type="InterPro" id="IPR021352">
    <property type="entry name" value="DUF2971"/>
</dbReference>
<evidence type="ECO:0000313" key="1">
    <source>
        <dbReference type="EMBL" id="ODS22480.1"/>
    </source>
</evidence>
<dbReference type="EMBL" id="MDLC01000075">
    <property type="protein sequence ID" value="ODS22480.1"/>
    <property type="molecule type" value="Genomic_DNA"/>
</dbReference>
<dbReference type="STRING" id="62101.AB835_13935"/>
<dbReference type="AlphaFoldDB" id="A0A1D2QLM5"/>
<dbReference type="Proteomes" id="UP000242502">
    <property type="component" value="Unassembled WGS sequence"/>
</dbReference>
<comment type="caution">
    <text evidence="1">The sequence shown here is derived from an EMBL/GenBank/DDBJ whole genome shotgun (WGS) entry which is preliminary data.</text>
</comment>
<accession>A0A1D2QLM5</accession>
<sequence>MAEIPHKIYRYQSFSALSIDTLCNDQLYFSNPSNFNDPLDCKPSIECDSDKNTLQAILSLLIERRVTEEVLASLKAAKVKGEDAENHAKVQGKQEAINQINNIAYHATNPDYQVSAEEAEINLLTYEIQSELQKQNNRGICCFSEEYDNPLLWSHYGDQHNGYCVGYSLDRNPKPFINKVIYGGLRTVKTSLIYQALINQDSGAQETLDSNVLLRKADPWAYEKEWRIFESIGLQDSPLKLEEVIFGLRCSSSVVHCVIEALKPRDVNFYCMYSEKESFKLKRTNDFYEACAFLPRTAYSGVEAFGSLDEDLS</sequence>
<gene>
    <name evidence="1" type="ORF">AB835_13935</name>
</gene>
<proteinExistence type="predicted"/>
<dbReference type="Pfam" id="PF11185">
    <property type="entry name" value="DUF2971"/>
    <property type="match status" value="1"/>
</dbReference>
<protein>
    <recommendedName>
        <fullName evidence="3">DUF2971 domain-containing protein</fullName>
    </recommendedName>
</protein>
<organism evidence="1 2">
    <name type="scientific">Candidatus Endobugula sertula</name>
    <name type="common">Bugula neritina bacterial symbiont</name>
    <dbReference type="NCBI Taxonomy" id="62101"/>
    <lineage>
        <taxon>Bacteria</taxon>
        <taxon>Pseudomonadati</taxon>
        <taxon>Pseudomonadota</taxon>
        <taxon>Gammaproteobacteria</taxon>
        <taxon>Cellvibrionales</taxon>
        <taxon>Cellvibrionaceae</taxon>
        <taxon>Candidatus Endobugula</taxon>
    </lineage>
</organism>